<dbReference type="STRING" id="1437425.CSEC_1044"/>
<dbReference type="Proteomes" id="UP000031552">
    <property type="component" value="Unassembled WGS sequence"/>
</dbReference>
<reference evidence="2" key="2">
    <citation type="submission" date="2014-09" db="EMBL/GenBank/DDBJ databases">
        <title>Criblamydia sequanensis harbors a mega-plasmid encoding arsenite resistance.</title>
        <authorList>
            <person name="Bertelli C."/>
            <person name="Goesmann A."/>
            <person name="Greub G."/>
        </authorList>
    </citation>
    <scope>NUCLEOTIDE SEQUENCE [LARGE SCALE GENOMIC DNA]</scope>
    <source>
        <strain evidence="2">CRIB-18</strain>
    </source>
</reference>
<dbReference type="EMBL" id="CCEJ010000004">
    <property type="protein sequence ID" value="CDR33870.1"/>
    <property type="molecule type" value="Genomic_DNA"/>
</dbReference>
<reference evidence="2" key="1">
    <citation type="submission" date="2013-12" db="EMBL/GenBank/DDBJ databases">
        <authorList>
            <person name="Linke B."/>
        </authorList>
    </citation>
    <scope>NUCLEOTIDE SEQUENCE [LARGE SCALE GENOMIC DNA]</scope>
    <source>
        <strain evidence="2">CRIB-18</strain>
    </source>
</reference>
<dbReference type="OrthoDB" id="21627at2"/>
<dbReference type="RefSeq" id="WP_041017406.1">
    <property type="nucleotide sequence ID" value="NZ_CCEJ010000004.1"/>
</dbReference>
<accession>A0A090D1J9</accession>
<feature type="transmembrane region" description="Helical" evidence="1">
    <location>
        <begin position="7"/>
        <end position="27"/>
    </location>
</feature>
<dbReference type="AlphaFoldDB" id="A0A090D1J9"/>
<dbReference type="eggNOG" id="ENOG50339CF">
    <property type="taxonomic scope" value="Bacteria"/>
</dbReference>
<keyword evidence="1" id="KW-1133">Transmembrane helix</keyword>
<keyword evidence="1" id="KW-0472">Membrane</keyword>
<evidence type="ECO:0000256" key="1">
    <source>
        <dbReference type="SAM" id="Phobius"/>
    </source>
</evidence>
<evidence type="ECO:0000313" key="3">
    <source>
        <dbReference type="Proteomes" id="UP000031552"/>
    </source>
</evidence>
<organism evidence="2 3">
    <name type="scientific">Candidatus Criblamydia sequanensis CRIB-18</name>
    <dbReference type="NCBI Taxonomy" id="1437425"/>
    <lineage>
        <taxon>Bacteria</taxon>
        <taxon>Pseudomonadati</taxon>
        <taxon>Chlamydiota</taxon>
        <taxon>Chlamydiia</taxon>
        <taxon>Parachlamydiales</taxon>
        <taxon>Candidatus Criblamydiaceae</taxon>
        <taxon>Candidatus Criblamydia</taxon>
    </lineage>
</organism>
<evidence type="ECO:0000313" key="2">
    <source>
        <dbReference type="EMBL" id="CDR33870.1"/>
    </source>
</evidence>
<comment type="caution">
    <text evidence="2">The sequence shown here is derived from an EMBL/GenBank/DDBJ whole genome shotgun (WGS) entry which is preliminary data.</text>
</comment>
<name>A0A090D1J9_9BACT</name>
<proteinExistence type="predicted"/>
<gene>
    <name evidence="2" type="ORF">CSEC_1044</name>
</gene>
<sequence length="170" mass="19288">MQNVFTTILMFMLGLFIAIAGFLAMLLPLIERMRDALVYLLMEKPFAVAFIGLPIFLIGGAIILYLLINAQKRYFYIRGGKESLQVSISIVSAYVTEYLKSLFGLKDLACDVHCRNEKLTIHASLPYVPEDEQGAISQRINSDIEEILLNKIGYMRQFNLSLSFEGKPRK</sequence>
<protein>
    <submittedName>
        <fullName evidence="2">Conserved putative membrane protein</fullName>
    </submittedName>
</protein>
<feature type="transmembrane region" description="Helical" evidence="1">
    <location>
        <begin position="47"/>
        <end position="68"/>
    </location>
</feature>
<keyword evidence="3" id="KW-1185">Reference proteome</keyword>
<keyword evidence="1" id="KW-0812">Transmembrane</keyword>